<dbReference type="RefSeq" id="WP_211802187.1">
    <property type="nucleotide sequence ID" value="NZ_JAGSCS010000014.1"/>
</dbReference>
<accession>A0A941CT22</accession>
<evidence type="ECO:0000313" key="1">
    <source>
        <dbReference type="EMBL" id="MBR0576768.1"/>
    </source>
</evidence>
<reference evidence="1" key="1">
    <citation type="submission" date="2021-04" db="EMBL/GenBank/DDBJ databases">
        <title>Proteiniclasticum sedimins sp. nov., an obligate anaerobic bacterium isolated from anaerobic sludge.</title>
        <authorList>
            <person name="Liu J."/>
        </authorList>
    </citation>
    <scope>NUCLEOTIDE SEQUENCE</scope>
    <source>
        <strain evidence="1">BAD-10</strain>
    </source>
</reference>
<gene>
    <name evidence="1" type="ORF">KCG48_10530</name>
</gene>
<protein>
    <submittedName>
        <fullName evidence="1">Uncharacterized protein</fullName>
    </submittedName>
</protein>
<comment type="caution">
    <text evidence="1">The sequence shown here is derived from an EMBL/GenBank/DDBJ whole genome shotgun (WGS) entry which is preliminary data.</text>
</comment>
<dbReference type="EMBL" id="JAGSCS010000014">
    <property type="protein sequence ID" value="MBR0576768.1"/>
    <property type="molecule type" value="Genomic_DNA"/>
</dbReference>
<keyword evidence="2" id="KW-1185">Reference proteome</keyword>
<name>A0A941CT22_9CLOT</name>
<evidence type="ECO:0000313" key="2">
    <source>
        <dbReference type="Proteomes" id="UP000675379"/>
    </source>
</evidence>
<dbReference type="AlphaFoldDB" id="A0A941CT22"/>
<proteinExistence type="predicted"/>
<dbReference type="Proteomes" id="UP000675379">
    <property type="component" value="Unassembled WGS sequence"/>
</dbReference>
<organism evidence="1 2">
    <name type="scientific">Proteiniclasticum sediminis</name>
    <dbReference type="NCBI Taxonomy" id="2804028"/>
    <lineage>
        <taxon>Bacteria</taxon>
        <taxon>Bacillati</taxon>
        <taxon>Bacillota</taxon>
        <taxon>Clostridia</taxon>
        <taxon>Eubacteriales</taxon>
        <taxon>Clostridiaceae</taxon>
        <taxon>Proteiniclasticum</taxon>
    </lineage>
</organism>
<sequence>MSNEEAINTAIGCVMSSGLHIQTKTEVIKKLRELELMAPEAEDEE</sequence>